<evidence type="ECO:0000256" key="6">
    <source>
        <dbReference type="ARBA" id="ARBA00022842"/>
    </source>
</evidence>
<accession>A0ABR3YCM1</accession>
<evidence type="ECO:0000256" key="4">
    <source>
        <dbReference type="ARBA" id="ARBA00022741"/>
    </source>
</evidence>
<dbReference type="PROSITE" id="PS01012">
    <property type="entry name" value="FOLYLPOLYGLU_SYNT_2"/>
    <property type="match status" value="1"/>
</dbReference>
<dbReference type="InterPro" id="IPR001645">
    <property type="entry name" value="Folylpolyglutamate_synth"/>
</dbReference>
<evidence type="ECO:0000256" key="5">
    <source>
        <dbReference type="ARBA" id="ARBA00022840"/>
    </source>
</evidence>
<gene>
    <name evidence="7" type="ORF">Cpir12675_006941</name>
</gene>
<dbReference type="InterPro" id="IPR018109">
    <property type="entry name" value="Folylpolyglutamate_synth_CS"/>
</dbReference>
<dbReference type="PANTHER" id="PTHR11136:SF0">
    <property type="entry name" value="DIHYDROFOLATE SYNTHETASE-RELATED"/>
    <property type="match status" value="1"/>
</dbReference>
<proteinExistence type="inferred from homology"/>
<protein>
    <recommendedName>
        <fullName evidence="9">Dihydrofolate synthetase</fullName>
    </recommendedName>
</protein>
<dbReference type="Gene3D" id="3.40.1190.10">
    <property type="entry name" value="Mur-like, catalytic domain"/>
    <property type="match status" value="1"/>
</dbReference>
<dbReference type="PANTHER" id="PTHR11136">
    <property type="entry name" value="FOLYLPOLYGLUTAMATE SYNTHASE-RELATED"/>
    <property type="match status" value="1"/>
</dbReference>
<keyword evidence="4" id="KW-0547">Nucleotide-binding</keyword>
<dbReference type="InterPro" id="IPR036615">
    <property type="entry name" value="Mur_ligase_C_dom_sf"/>
</dbReference>
<evidence type="ECO:0000256" key="2">
    <source>
        <dbReference type="ARBA" id="ARBA00022598"/>
    </source>
</evidence>
<comment type="similarity">
    <text evidence="1">Belongs to the folylpolyglutamate synthase family.</text>
</comment>
<keyword evidence="3" id="KW-0479">Metal-binding</keyword>
<keyword evidence="8" id="KW-1185">Reference proteome</keyword>
<evidence type="ECO:0000256" key="3">
    <source>
        <dbReference type="ARBA" id="ARBA00022723"/>
    </source>
</evidence>
<dbReference type="SUPFAM" id="SSF53244">
    <property type="entry name" value="MurD-like peptide ligases, peptide-binding domain"/>
    <property type="match status" value="1"/>
</dbReference>
<reference evidence="7 8" key="1">
    <citation type="journal article" date="2024" name="IMA Fungus">
        <title>IMA Genome - F19 : A genome assembly and annotation guide to empower mycologists, including annotated draft genome sequences of Ceratocystis pirilliformis, Diaporthe australafricana, Fusarium ophioides, Paecilomyces lecythidis, and Sporothrix stenoceras.</title>
        <authorList>
            <person name="Aylward J."/>
            <person name="Wilson A.M."/>
            <person name="Visagie C.M."/>
            <person name="Spraker J."/>
            <person name="Barnes I."/>
            <person name="Buitendag C."/>
            <person name="Ceriani C."/>
            <person name="Del Mar Angel L."/>
            <person name="du Plessis D."/>
            <person name="Fuchs T."/>
            <person name="Gasser K."/>
            <person name="Kramer D."/>
            <person name="Li W."/>
            <person name="Munsamy K."/>
            <person name="Piso A."/>
            <person name="Price J.L."/>
            <person name="Sonnekus B."/>
            <person name="Thomas C."/>
            <person name="van der Nest A."/>
            <person name="van Dijk A."/>
            <person name="van Heerden A."/>
            <person name="van Vuuren N."/>
            <person name="Yilmaz N."/>
            <person name="Duong T.A."/>
            <person name="van der Merwe N.A."/>
            <person name="Wingfield M.J."/>
            <person name="Wingfield B.D."/>
        </authorList>
    </citation>
    <scope>NUCLEOTIDE SEQUENCE [LARGE SCALE GENOMIC DNA]</scope>
    <source>
        <strain evidence="7 8">CMW 12675</strain>
    </source>
</reference>
<dbReference type="SUPFAM" id="SSF53623">
    <property type="entry name" value="MurD-like peptide ligases, catalytic domain"/>
    <property type="match status" value="1"/>
</dbReference>
<dbReference type="InterPro" id="IPR036565">
    <property type="entry name" value="Mur-like_cat_sf"/>
</dbReference>
<dbReference type="Gene3D" id="3.90.190.20">
    <property type="entry name" value="Mur ligase, C-terminal domain"/>
    <property type="match status" value="1"/>
</dbReference>
<keyword evidence="2" id="KW-0436">Ligase</keyword>
<dbReference type="EMBL" id="JAWDJO010000441">
    <property type="protein sequence ID" value="KAL1886007.1"/>
    <property type="molecule type" value="Genomic_DNA"/>
</dbReference>
<evidence type="ECO:0000256" key="1">
    <source>
        <dbReference type="ARBA" id="ARBA00008276"/>
    </source>
</evidence>
<comment type="caution">
    <text evidence="7">The sequence shown here is derived from an EMBL/GenBank/DDBJ whole genome shotgun (WGS) entry which is preliminary data.</text>
</comment>
<dbReference type="Proteomes" id="UP001583280">
    <property type="component" value="Unassembled WGS sequence"/>
</dbReference>
<organism evidence="7 8">
    <name type="scientific">Ceratocystis pirilliformis</name>
    <dbReference type="NCBI Taxonomy" id="259994"/>
    <lineage>
        <taxon>Eukaryota</taxon>
        <taxon>Fungi</taxon>
        <taxon>Dikarya</taxon>
        <taxon>Ascomycota</taxon>
        <taxon>Pezizomycotina</taxon>
        <taxon>Sordariomycetes</taxon>
        <taxon>Hypocreomycetidae</taxon>
        <taxon>Microascales</taxon>
        <taxon>Ceratocystidaceae</taxon>
        <taxon>Ceratocystis</taxon>
    </lineage>
</organism>
<evidence type="ECO:0008006" key="9">
    <source>
        <dbReference type="Google" id="ProtNLM"/>
    </source>
</evidence>
<evidence type="ECO:0000313" key="8">
    <source>
        <dbReference type="Proteomes" id="UP001583280"/>
    </source>
</evidence>
<sequence>MAGRAQTIRLGLSRMERLYDANKQSWKAFHVAGTNGKGSICAYLSALCSSSNISNGRFTSPFVHHPSDSIHINGKPISAQEYLEHENFIRLLPGFNDDPPSPFEMMTLIAFRAFAENKVSYGVVETGMGGRLDSTNVMRQKSVNIFSRIDMDHNQFLGSNILAIAAEKSGIITTPGTPCIVDDTSDYHVLDVIAHKAQEMQAPLHLISDDTTLTSLLRRECPKHKFAPHEVTNLTCALLAFSKVFPKAFAMDDIPELLPKLARTRMPGRLQRLDISHRLSKRKAPILLDGAHNMAGVEALSTYVAHGLRNDEPVTWVVSLSSPRDEEALDLIRALVQDRDSIVFTEYGSRSTELERESRPPAISAKALETRCERRILPEDRIHSEPDVTKALQLAANISQNGPLVVTGSLYLGSEILNWHKESE</sequence>
<evidence type="ECO:0000313" key="7">
    <source>
        <dbReference type="EMBL" id="KAL1886007.1"/>
    </source>
</evidence>
<name>A0ABR3YCM1_9PEZI</name>
<keyword evidence="6" id="KW-0460">Magnesium</keyword>
<keyword evidence="5" id="KW-0067">ATP-binding</keyword>
<dbReference type="NCBIfam" id="TIGR01499">
    <property type="entry name" value="folC"/>
    <property type="match status" value="1"/>
</dbReference>